<evidence type="ECO:0000256" key="8">
    <source>
        <dbReference type="SAM" id="Phobius"/>
    </source>
</evidence>
<dbReference type="InterPro" id="IPR008506">
    <property type="entry name" value="SND2/TMEM208"/>
</dbReference>
<feature type="transmembrane region" description="Helical" evidence="8">
    <location>
        <begin position="18"/>
        <end position="37"/>
    </location>
</feature>
<protein>
    <recommendedName>
        <fullName evidence="3">Transmembrane protein 208</fullName>
    </recommendedName>
</protein>
<evidence type="ECO:0000256" key="5">
    <source>
        <dbReference type="ARBA" id="ARBA00022824"/>
    </source>
</evidence>
<keyword evidence="6 8" id="KW-1133">Transmembrane helix</keyword>
<comment type="subcellular location">
    <subcellularLocation>
        <location evidence="1">Endoplasmic reticulum membrane</location>
        <topology evidence="1">Multi-pass membrane protein</topology>
    </subcellularLocation>
</comment>
<evidence type="ECO:0000256" key="6">
    <source>
        <dbReference type="ARBA" id="ARBA00022989"/>
    </source>
</evidence>
<proteinExistence type="inferred from homology"/>
<keyword evidence="5" id="KW-0256">Endoplasmic reticulum</keyword>
<comment type="similarity">
    <text evidence="2">Belongs to the TMEM208 family.</text>
</comment>
<reference evidence="10" key="2">
    <citation type="submission" date="2014-07" db="EMBL/GenBank/DDBJ databases">
        <authorList>
            <person name="Hull J."/>
        </authorList>
    </citation>
    <scope>NUCLEOTIDE SEQUENCE</scope>
</reference>
<name>A0A0A9XT67_LYGHE</name>
<evidence type="ECO:0000313" key="9">
    <source>
        <dbReference type="EMBL" id="JAG22855.1"/>
    </source>
</evidence>
<dbReference type="PANTHER" id="PTHR13505:SF7">
    <property type="entry name" value="TRANSMEMBRANE PROTEIN 208"/>
    <property type="match status" value="1"/>
</dbReference>
<dbReference type="Pfam" id="PF05620">
    <property type="entry name" value="TMEM208_SND2"/>
    <property type="match status" value="1"/>
</dbReference>
<keyword evidence="4 8" id="KW-0812">Transmembrane</keyword>
<sequence length="132" mass="15435">MAKENAKRNRQRNATRMYVFDVITIIVNVVYITLIMYRNGGLPRFRNLFALAFWAGQEYISLHFLKQIAAPTYNAQGELVYCIDASNPQELGYYNFAQDMLWMCWVVQTLCNVHFAFIVFYLPVPATLIYKT</sequence>
<evidence type="ECO:0000256" key="4">
    <source>
        <dbReference type="ARBA" id="ARBA00022692"/>
    </source>
</evidence>
<dbReference type="AlphaFoldDB" id="A0A0A9XT67"/>
<evidence type="ECO:0000256" key="2">
    <source>
        <dbReference type="ARBA" id="ARBA00009950"/>
    </source>
</evidence>
<accession>A0A0A9XT67</accession>
<evidence type="ECO:0000256" key="1">
    <source>
        <dbReference type="ARBA" id="ARBA00004477"/>
    </source>
</evidence>
<dbReference type="GO" id="GO:0005773">
    <property type="term" value="C:vacuole"/>
    <property type="evidence" value="ECO:0007669"/>
    <property type="project" value="GOC"/>
</dbReference>
<evidence type="ECO:0000256" key="3">
    <source>
        <dbReference type="ARBA" id="ARBA00015033"/>
    </source>
</evidence>
<keyword evidence="7 8" id="KW-0472">Membrane</keyword>
<gene>
    <name evidence="10" type="ORF">CM83_11376</name>
    <name evidence="9" type="ORF">CM83_11378</name>
</gene>
<reference evidence="10" key="1">
    <citation type="journal article" date="2014" name="PLoS ONE">
        <title>Transcriptome-Based Identification of ABC Transporters in the Western Tarnished Plant Bug Lygus hesperus.</title>
        <authorList>
            <person name="Hull J.J."/>
            <person name="Chaney K."/>
            <person name="Geib S.M."/>
            <person name="Fabrick J.A."/>
            <person name="Brent C.S."/>
            <person name="Walsh D."/>
            <person name="Lavine L.C."/>
        </authorList>
    </citation>
    <scope>NUCLEOTIDE SEQUENCE</scope>
</reference>
<dbReference type="GO" id="GO:0006624">
    <property type="term" value="P:vacuolar protein processing"/>
    <property type="evidence" value="ECO:0007669"/>
    <property type="project" value="TreeGrafter"/>
</dbReference>
<feature type="transmembrane region" description="Helical" evidence="8">
    <location>
        <begin position="100"/>
        <end position="122"/>
    </location>
</feature>
<evidence type="ECO:0000313" key="10">
    <source>
        <dbReference type="EMBL" id="JAG22856.1"/>
    </source>
</evidence>
<dbReference type="GO" id="GO:0005789">
    <property type="term" value="C:endoplasmic reticulum membrane"/>
    <property type="evidence" value="ECO:0007669"/>
    <property type="project" value="UniProtKB-SubCell"/>
</dbReference>
<dbReference type="EMBL" id="GBHO01020748">
    <property type="protein sequence ID" value="JAG22856.1"/>
    <property type="molecule type" value="Transcribed_RNA"/>
</dbReference>
<dbReference type="EMBL" id="GBHO01020749">
    <property type="protein sequence ID" value="JAG22855.1"/>
    <property type="molecule type" value="Transcribed_RNA"/>
</dbReference>
<organism evidence="10">
    <name type="scientific">Lygus hesperus</name>
    <name type="common">Western plant bug</name>
    <dbReference type="NCBI Taxonomy" id="30085"/>
    <lineage>
        <taxon>Eukaryota</taxon>
        <taxon>Metazoa</taxon>
        <taxon>Ecdysozoa</taxon>
        <taxon>Arthropoda</taxon>
        <taxon>Hexapoda</taxon>
        <taxon>Insecta</taxon>
        <taxon>Pterygota</taxon>
        <taxon>Neoptera</taxon>
        <taxon>Paraneoptera</taxon>
        <taxon>Hemiptera</taxon>
        <taxon>Heteroptera</taxon>
        <taxon>Panheteroptera</taxon>
        <taxon>Cimicomorpha</taxon>
        <taxon>Miridae</taxon>
        <taxon>Mirini</taxon>
        <taxon>Lygus</taxon>
    </lineage>
</organism>
<evidence type="ECO:0000256" key="7">
    <source>
        <dbReference type="ARBA" id="ARBA00023136"/>
    </source>
</evidence>
<dbReference type="PANTHER" id="PTHR13505">
    <property type="entry name" value="TRANSMEMBRANE PROTEIN 208"/>
    <property type="match status" value="1"/>
</dbReference>